<proteinExistence type="predicted"/>
<dbReference type="EMBL" id="GGEC01040917">
    <property type="protein sequence ID" value="MBX21401.1"/>
    <property type="molecule type" value="Transcribed_RNA"/>
</dbReference>
<reference evidence="1" key="1">
    <citation type="submission" date="2018-02" db="EMBL/GenBank/DDBJ databases">
        <title>Rhizophora mucronata_Transcriptome.</title>
        <authorList>
            <person name="Meera S.P."/>
            <person name="Sreeshan A."/>
            <person name="Augustine A."/>
        </authorList>
    </citation>
    <scope>NUCLEOTIDE SEQUENCE</scope>
    <source>
        <tissue evidence="1">Leaf</tissue>
    </source>
</reference>
<evidence type="ECO:0000313" key="1">
    <source>
        <dbReference type="EMBL" id="MBX21401.1"/>
    </source>
</evidence>
<organism evidence="1">
    <name type="scientific">Rhizophora mucronata</name>
    <name type="common">Asiatic mangrove</name>
    <dbReference type="NCBI Taxonomy" id="61149"/>
    <lineage>
        <taxon>Eukaryota</taxon>
        <taxon>Viridiplantae</taxon>
        <taxon>Streptophyta</taxon>
        <taxon>Embryophyta</taxon>
        <taxon>Tracheophyta</taxon>
        <taxon>Spermatophyta</taxon>
        <taxon>Magnoliopsida</taxon>
        <taxon>eudicotyledons</taxon>
        <taxon>Gunneridae</taxon>
        <taxon>Pentapetalae</taxon>
        <taxon>rosids</taxon>
        <taxon>fabids</taxon>
        <taxon>Malpighiales</taxon>
        <taxon>Rhizophoraceae</taxon>
        <taxon>Rhizophora</taxon>
    </lineage>
</organism>
<sequence length="83" mass="8661">MLTSAFGQYFAIASQRPLTIPALMLKRSSRVIPGFLGTPAGMITTSDPSKALPSCSSPMYPATSDLVLMWLTSAATPGVLAIS</sequence>
<dbReference type="AlphaFoldDB" id="A0A2P2LTW9"/>
<name>A0A2P2LTW9_RHIMU</name>
<accession>A0A2P2LTW9</accession>
<protein>
    <submittedName>
        <fullName evidence="1">Malate dehydrogenase</fullName>
    </submittedName>
</protein>